<sequence length="395" mass="41829">MKAVVLAAGQGTRMRPLSESVPKPMLPVADRPLVAHTVDTAVDAGADEIVLVIGYEGETVRNYFGAEHRGVPVSYAVQEEQAGTADAVNAARDHIEGPFAVLNGDNLYDQAAIGRLFDACPAVCAIEVDEPSNYGVLSTDGEDGLITEIVEKPADPPTNLANAGAYAFPAEAREWLTVPASERGEHEITDVVARVIDEYDVTPITLERWLDVGRPWELLEANEWKLGEVERRIDGDVSEDARLEGMVVVEDGATIEPGVVIEGPALIGAGAEVGPNAYIRGATLVGPDAEIGHSVEIKNSVVSRGTSVSHLSYVGDSVLGRDVNFGAGTNVANLRHDDAAIEFTVKGDRVSTGRRKFGVVAGDEVKTGINTSLYPGLKLEGGATTLPGETVDRDR</sequence>
<comment type="caution">
    <text evidence="16">The sequence shown here is derived from an EMBL/GenBank/DDBJ whole genome shotgun (WGS) entry which is preliminary data.</text>
</comment>
<evidence type="ECO:0000259" key="15">
    <source>
        <dbReference type="Pfam" id="PF25087"/>
    </source>
</evidence>
<dbReference type="CDD" id="cd05636">
    <property type="entry name" value="LbH_G1P_TT_C_like"/>
    <property type="match status" value="1"/>
</dbReference>
<dbReference type="SUPFAM" id="SSF51161">
    <property type="entry name" value="Trimeric LpxA-like enzymes"/>
    <property type="match status" value="1"/>
</dbReference>
<evidence type="ECO:0000256" key="12">
    <source>
        <dbReference type="ARBA" id="ARBA00048247"/>
    </source>
</evidence>
<evidence type="ECO:0000256" key="8">
    <source>
        <dbReference type="ARBA" id="ARBA00022679"/>
    </source>
</evidence>
<dbReference type="NCBIfam" id="TIGR03992">
    <property type="entry name" value="Arch_glmU"/>
    <property type="match status" value="1"/>
</dbReference>
<dbReference type="Gene3D" id="3.90.550.10">
    <property type="entry name" value="Spore Coat Polysaccharide Biosynthesis Protein SpsA, Chain A"/>
    <property type="match status" value="1"/>
</dbReference>
<evidence type="ECO:0000256" key="13">
    <source>
        <dbReference type="ARBA" id="ARBA00048493"/>
    </source>
</evidence>
<keyword evidence="17" id="KW-1185">Reference proteome</keyword>
<gene>
    <name evidence="16" type="primary">glmU</name>
    <name evidence="16" type="ORF">ACFQE6_29790</name>
</gene>
<organism evidence="16 17">
    <name type="scientific">Natrinema soli</name>
    <dbReference type="NCBI Taxonomy" id="1930624"/>
    <lineage>
        <taxon>Archaea</taxon>
        <taxon>Methanobacteriati</taxon>
        <taxon>Methanobacteriota</taxon>
        <taxon>Stenosarchaea group</taxon>
        <taxon>Halobacteria</taxon>
        <taxon>Halobacteriales</taxon>
        <taxon>Natrialbaceae</taxon>
        <taxon>Natrinema</taxon>
    </lineage>
</organism>
<feature type="domain" description="Mannose-1-phosphate guanyltransferase C-terminal" evidence="15">
    <location>
        <begin position="261"/>
        <end position="352"/>
    </location>
</feature>
<evidence type="ECO:0000313" key="17">
    <source>
        <dbReference type="Proteomes" id="UP001596383"/>
    </source>
</evidence>
<dbReference type="Proteomes" id="UP001596383">
    <property type="component" value="Unassembled WGS sequence"/>
</dbReference>
<evidence type="ECO:0000256" key="3">
    <source>
        <dbReference type="ARBA" id="ARBA00007707"/>
    </source>
</evidence>
<dbReference type="InterPro" id="IPR056729">
    <property type="entry name" value="GMPPB_C"/>
</dbReference>
<keyword evidence="8 16" id="KW-0808">Transferase</keyword>
<dbReference type="InterPro" id="IPR005835">
    <property type="entry name" value="NTP_transferase_dom"/>
</dbReference>
<evidence type="ECO:0000256" key="9">
    <source>
        <dbReference type="ARBA" id="ARBA00022695"/>
    </source>
</evidence>
<protein>
    <recommendedName>
        <fullName evidence="7">Bifunctional protein GlmU</fullName>
        <ecNumber evidence="5">2.3.1.157</ecNumber>
        <ecNumber evidence="6">2.7.7.23</ecNumber>
    </recommendedName>
</protein>
<evidence type="ECO:0000256" key="1">
    <source>
        <dbReference type="ARBA" id="ARBA00005166"/>
    </source>
</evidence>
<comment type="pathway">
    <text evidence="2">Nucleotide-sugar biosynthesis; UDP-N-acetyl-alpha-D-glucosamine biosynthesis; UDP-N-acetyl-alpha-D-glucosamine from N-acetyl-alpha-D-glucosamine 1-phosphate: step 1/1.</text>
</comment>
<dbReference type="CDD" id="cd04181">
    <property type="entry name" value="NTP_transferase"/>
    <property type="match status" value="1"/>
</dbReference>
<dbReference type="Gene3D" id="2.160.10.10">
    <property type="entry name" value="Hexapeptide repeat proteins"/>
    <property type="match status" value="1"/>
</dbReference>
<evidence type="ECO:0000256" key="11">
    <source>
        <dbReference type="ARBA" id="ARBA00023315"/>
    </source>
</evidence>
<dbReference type="InterPro" id="IPR011004">
    <property type="entry name" value="Trimer_LpxA-like_sf"/>
</dbReference>
<dbReference type="PANTHER" id="PTHR43584:SF8">
    <property type="entry name" value="N-ACETYLMURAMATE ALPHA-1-PHOSPHATE URIDYLYLTRANSFERASE"/>
    <property type="match status" value="1"/>
</dbReference>
<keyword evidence="11 16" id="KW-0012">Acyltransferase</keyword>
<evidence type="ECO:0000256" key="10">
    <source>
        <dbReference type="ARBA" id="ARBA00023268"/>
    </source>
</evidence>
<keyword evidence="9 16" id="KW-0548">Nucleotidyltransferase</keyword>
<evidence type="ECO:0000313" key="16">
    <source>
        <dbReference type="EMBL" id="MFC6769058.1"/>
    </source>
</evidence>
<comment type="pathway">
    <text evidence="1">Nucleotide-sugar biosynthesis; UDP-N-acetyl-alpha-D-glucosamine biosynthesis; N-acetyl-alpha-D-glucosamine 1-phosphate from alpha-D-glucosamine 6-phosphate (route II): step 2/2.</text>
</comment>
<reference evidence="16 17" key="1">
    <citation type="journal article" date="2019" name="Int. J. Syst. Evol. Microbiol.">
        <title>The Global Catalogue of Microorganisms (GCM) 10K type strain sequencing project: providing services to taxonomists for standard genome sequencing and annotation.</title>
        <authorList>
            <consortium name="The Broad Institute Genomics Platform"/>
            <consortium name="The Broad Institute Genome Sequencing Center for Infectious Disease"/>
            <person name="Wu L."/>
            <person name="Ma J."/>
        </authorList>
    </citation>
    <scope>NUCLEOTIDE SEQUENCE [LARGE SCALE GENOMIC DNA]</scope>
    <source>
        <strain evidence="16 17">LMG 29247</strain>
    </source>
</reference>
<evidence type="ECO:0000256" key="5">
    <source>
        <dbReference type="ARBA" id="ARBA00012225"/>
    </source>
</evidence>
<dbReference type="Pfam" id="PF00483">
    <property type="entry name" value="NTP_transferase"/>
    <property type="match status" value="1"/>
</dbReference>
<dbReference type="InterPro" id="IPR050065">
    <property type="entry name" value="GlmU-like"/>
</dbReference>
<dbReference type="InterPro" id="IPR023915">
    <property type="entry name" value="Bifunctiontional_GlmU_arc-type"/>
</dbReference>
<proteinExistence type="inferred from homology"/>
<evidence type="ECO:0000256" key="2">
    <source>
        <dbReference type="ARBA" id="ARBA00005208"/>
    </source>
</evidence>
<dbReference type="EMBL" id="JBHSWV010000665">
    <property type="protein sequence ID" value="MFC6769058.1"/>
    <property type="molecule type" value="Genomic_DNA"/>
</dbReference>
<comment type="similarity">
    <text evidence="4">In the N-terminal section; belongs to the N-acetylglucosamine-1-phosphate uridyltransferase family.</text>
</comment>
<evidence type="ECO:0000256" key="6">
    <source>
        <dbReference type="ARBA" id="ARBA00012457"/>
    </source>
</evidence>
<evidence type="ECO:0000259" key="14">
    <source>
        <dbReference type="Pfam" id="PF00483"/>
    </source>
</evidence>
<dbReference type="RefSeq" id="WP_273741771.1">
    <property type="nucleotide sequence ID" value="NZ_JAQIVI010000665.1"/>
</dbReference>
<evidence type="ECO:0000256" key="4">
    <source>
        <dbReference type="ARBA" id="ARBA00007947"/>
    </source>
</evidence>
<feature type="domain" description="Nucleotidyl transferase" evidence="14">
    <location>
        <begin position="2"/>
        <end position="223"/>
    </location>
</feature>
<dbReference type="GO" id="GO:0019134">
    <property type="term" value="F:glucosamine-1-phosphate N-acetyltransferase activity"/>
    <property type="evidence" value="ECO:0007669"/>
    <property type="project" value="UniProtKB-EC"/>
</dbReference>
<name>A0ABD5SVR5_9EURY</name>
<dbReference type="Pfam" id="PF25087">
    <property type="entry name" value="GMPPB_C"/>
    <property type="match status" value="1"/>
</dbReference>
<dbReference type="EC" id="2.7.7.23" evidence="6"/>
<comment type="catalytic activity">
    <reaction evidence="13">
        <text>N-acetyl-alpha-D-glucosamine 1-phosphate + UTP + H(+) = UDP-N-acetyl-alpha-D-glucosamine + diphosphate</text>
        <dbReference type="Rhea" id="RHEA:13509"/>
        <dbReference type="ChEBI" id="CHEBI:15378"/>
        <dbReference type="ChEBI" id="CHEBI:33019"/>
        <dbReference type="ChEBI" id="CHEBI:46398"/>
        <dbReference type="ChEBI" id="CHEBI:57705"/>
        <dbReference type="ChEBI" id="CHEBI:57776"/>
        <dbReference type="EC" id="2.7.7.23"/>
    </reaction>
</comment>
<comment type="similarity">
    <text evidence="3">In the C-terminal section; belongs to the transferase hexapeptide repeat family.</text>
</comment>
<evidence type="ECO:0000256" key="7">
    <source>
        <dbReference type="ARBA" id="ARBA00013414"/>
    </source>
</evidence>
<dbReference type="EC" id="2.3.1.157" evidence="5"/>
<dbReference type="InterPro" id="IPR029044">
    <property type="entry name" value="Nucleotide-diphossugar_trans"/>
</dbReference>
<dbReference type="GO" id="GO:0003977">
    <property type="term" value="F:UDP-N-acetylglucosamine diphosphorylase activity"/>
    <property type="evidence" value="ECO:0007669"/>
    <property type="project" value="UniProtKB-EC"/>
</dbReference>
<dbReference type="AlphaFoldDB" id="A0ABD5SVR5"/>
<comment type="catalytic activity">
    <reaction evidence="12">
        <text>alpha-D-glucosamine 1-phosphate + acetyl-CoA = N-acetyl-alpha-D-glucosamine 1-phosphate + CoA + H(+)</text>
        <dbReference type="Rhea" id="RHEA:13725"/>
        <dbReference type="ChEBI" id="CHEBI:15378"/>
        <dbReference type="ChEBI" id="CHEBI:57287"/>
        <dbReference type="ChEBI" id="CHEBI:57288"/>
        <dbReference type="ChEBI" id="CHEBI:57776"/>
        <dbReference type="ChEBI" id="CHEBI:58516"/>
        <dbReference type="EC" id="2.3.1.157"/>
    </reaction>
</comment>
<dbReference type="SUPFAM" id="SSF53448">
    <property type="entry name" value="Nucleotide-diphospho-sugar transferases"/>
    <property type="match status" value="1"/>
</dbReference>
<dbReference type="PANTHER" id="PTHR43584">
    <property type="entry name" value="NUCLEOTIDYL TRANSFERASE"/>
    <property type="match status" value="1"/>
</dbReference>
<accession>A0ABD5SVR5</accession>
<keyword evidence="10" id="KW-0511">Multifunctional enzyme</keyword>